<accession>A0A377ZKT2</accession>
<evidence type="ECO:0000313" key="1">
    <source>
        <dbReference type="EMBL" id="STU74767.1"/>
    </source>
</evidence>
<reference evidence="1 2" key="1">
    <citation type="submission" date="2018-06" db="EMBL/GenBank/DDBJ databases">
        <authorList>
            <consortium name="Pathogen Informatics"/>
            <person name="Doyle S."/>
        </authorList>
    </citation>
    <scope>NUCLEOTIDE SEQUENCE [LARGE SCALE GENOMIC DNA]</scope>
    <source>
        <strain evidence="1 2">NCTC9504</strain>
    </source>
</reference>
<gene>
    <name evidence="1" type="ORF">NCTC9504_03323</name>
</gene>
<dbReference type="EMBL" id="UGMA01000005">
    <property type="protein sequence ID" value="STU74767.1"/>
    <property type="molecule type" value="Genomic_DNA"/>
</dbReference>
<evidence type="ECO:0000313" key="2">
    <source>
        <dbReference type="Proteomes" id="UP000254020"/>
    </source>
</evidence>
<proteinExistence type="predicted"/>
<sequence>MPVENEVEHHRVVARFHGFGHGQLLLEGFFVAGQRGVEHFIAGLEANLDMVQPGLAEGVQFALRQPYPGGDQVGIEPEVARGADQLRQIFTGQRLAAGKAQLNAAHRPRLAKTSIHCSVVSSLSCRAKSSGLEQ</sequence>
<dbReference type="Proteomes" id="UP000254020">
    <property type="component" value="Unassembled WGS sequence"/>
</dbReference>
<dbReference type="AlphaFoldDB" id="A0A377ZKT2"/>
<name>A0A377ZKT2_KLEPN</name>
<protein>
    <submittedName>
        <fullName evidence="1">Uncharacterized protein</fullName>
    </submittedName>
</protein>
<organism evidence="1 2">
    <name type="scientific">Klebsiella pneumoniae subsp. pneumoniae</name>
    <dbReference type="NCBI Taxonomy" id="72407"/>
    <lineage>
        <taxon>Bacteria</taxon>
        <taxon>Pseudomonadati</taxon>
        <taxon>Pseudomonadota</taxon>
        <taxon>Gammaproteobacteria</taxon>
        <taxon>Enterobacterales</taxon>
        <taxon>Enterobacteriaceae</taxon>
        <taxon>Klebsiella/Raoultella group</taxon>
        <taxon>Klebsiella</taxon>
        <taxon>Klebsiella pneumoniae complex</taxon>
    </lineage>
</organism>